<evidence type="ECO:0000256" key="3">
    <source>
        <dbReference type="ARBA" id="ARBA00022448"/>
    </source>
</evidence>
<evidence type="ECO:0000256" key="6">
    <source>
        <dbReference type="ARBA" id="ARBA00022989"/>
    </source>
</evidence>
<dbReference type="InterPro" id="IPR001204">
    <property type="entry name" value="Phos_transporter"/>
</dbReference>
<evidence type="ECO:0000256" key="2">
    <source>
        <dbReference type="ARBA" id="ARBA00009916"/>
    </source>
</evidence>
<evidence type="ECO:0000256" key="7">
    <source>
        <dbReference type="ARBA" id="ARBA00023136"/>
    </source>
</evidence>
<evidence type="ECO:0000313" key="9">
    <source>
        <dbReference type="EMBL" id="CAG7822311.1"/>
    </source>
</evidence>
<comment type="similarity">
    <text evidence="2">Belongs to the inorganic phosphate transporter (PiT) (TC 2.A.20) family.</text>
</comment>
<reference evidence="9" key="1">
    <citation type="submission" date="2021-06" db="EMBL/GenBank/DDBJ databases">
        <authorList>
            <person name="Hodson N. C."/>
            <person name="Mongue J. A."/>
            <person name="Jaron S. K."/>
        </authorList>
    </citation>
    <scope>NUCLEOTIDE SEQUENCE</scope>
</reference>
<dbReference type="EMBL" id="CAJVCH010526029">
    <property type="protein sequence ID" value="CAG7822311.1"/>
    <property type="molecule type" value="Genomic_DNA"/>
</dbReference>
<sequence length="52" mass="5603">CKVGSVVTVGQIRTRGGVDWKLFRNIFFAWIVTVPVSGGLSAILMVILRAVA</sequence>
<dbReference type="Proteomes" id="UP000708208">
    <property type="component" value="Unassembled WGS sequence"/>
</dbReference>
<keyword evidence="11" id="KW-1185">Reference proteome</keyword>
<keyword evidence="4" id="KW-0592">Phosphate transport</keyword>
<evidence type="ECO:0008006" key="12">
    <source>
        <dbReference type="Google" id="ProtNLM"/>
    </source>
</evidence>
<keyword evidence="3" id="KW-0813">Transport</keyword>
<name>A0A8J2PPF6_9HEXA</name>
<feature type="transmembrane region" description="Helical" evidence="8">
    <location>
        <begin position="27"/>
        <end position="48"/>
    </location>
</feature>
<dbReference type="GO" id="GO:0035435">
    <property type="term" value="P:phosphate ion transmembrane transport"/>
    <property type="evidence" value="ECO:0007669"/>
    <property type="project" value="TreeGrafter"/>
</dbReference>
<evidence type="ECO:0000256" key="5">
    <source>
        <dbReference type="ARBA" id="ARBA00022692"/>
    </source>
</evidence>
<dbReference type="PANTHER" id="PTHR11101">
    <property type="entry name" value="PHOSPHATE TRANSPORTER"/>
    <property type="match status" value="1"/>
</dbReference>
<dbReference type="EMBL" id="CAJVCH010566900">
    <property type="protein sequence ID" value="CAG7832769.1"/>
    <property type="molecule type" value="Genomic_DNA"/>
</dbReference>
<keyword evidence="6 8" id="KW-1133">Transmembrane helix</keyword>
<comment type="subcellular location">
    <subcellularLocation>
        <location evidence="1">Membrane</location>
        <topology evidence="1">Multi-pass membrane protein</topology>
    </subcellularLocation>
</comment>
<evidence type="ECO:0000256" key="4">
    <source>
        <dbReference type="ARBA" id="ARBA00022592"/>
    </source>
</evidence>
<proteinExistence type="inferred from homology"/>
<dbReference type="PANTHER" id="PTHR11101:SF80">
    <property type="entry name" value="PHOSPHATE TRANSPORTER"/>
    <property type="match status" value="1"/>
</dbReference>
<protein>
    <recommendedName>
        <fullName evidence="12">Inorganic phosphate transporter</fullName>
    </recommendedName>
</protein>
<accession>A0A8J2PPF6</accession>
<dbReference type="Pfam" id="PF01384">
    <property type="entry name" value="PHO4"/>
    <property type="match status" value="1"/>
</dbReference>
<comment type="caution">
    <text evidence="9">The sequence shown here is derived from an EMBL/GenBank/DDBJ whole genome shotgun (WGS) entry which is preliminary data.</text>
</comment>
<evidence type="ECO:0000313" key="11">
    <source>
        <dbReference type="Proteomes" id="UP000708208"/>
    </source>
</evidence>
<keyword evidence="5 8" id="KW-0812">Transmembrane</keyword>
<organism evidence="9 11">
    <name type="scientific">Allacma fusca</name>
    <dbReference type="NCBI Taxonomy" id="39272"/>
    <lineage>
        <taxon>Eukaryota</taxon>
        <taxon>Metazoa</taxon>
        <taxon>Ecdysozoa</taxon>
        <taxon>Arthropoda</taxon>
        <taxon>Hexapoda</taxon>
        <taxon>Collembola</taxon>
        <taxon>Symphypleona</taxon>
        <taxon>Sminthuridae</taxon>
        <taxon>Allacma</taxon>
    </lineage>
</organism>
<dbReference type="GO" id="GO:0016020">
    <property type="term" value="C:membrane"/>
    <property type="evidence" value="ECO:0007669"/>
    <property type="project" value="UniProtKB-SubCell"/>
</dbReference>
<dbReference type="AlphaFoldDB" id="A0A8J2PPF6"/>
<dbReference type="OrthoDB" id="260807at2759"/>
<dbReference type="GO" id="GO:0005315">
    <property type="term" value="F:phosphate transmembrane transporter activity"/>
    <property type="evidence" value="ECO:0007669"/>
    <property type="project" value="InterPro"/>
</dbReference>
<keyword evidence="7 8" id="KW-0472">Membrane</keyword>
<gene>
    <name evidence="9" type="ORF">AFUS01_LOCUS32593</name>
    <name evidence="10" type="ORF">AFUS01_LOCUS42437</name>
</gene>
<feature type="non-terminal residue" evidence="9">
    <location>
        <position position="52"/>
    </location>
</feature>
<evidence type="ECO:0000256" key="1">
    <source>
        <dbReference type="ARBA" id="ARBA00004141"/>
    </source>
</evidence>
<evidence type="ECO:0000313" key="10">
    <source>
        <dbReference type="EMBL" id="CAG7832769.1"/>
    </source>
</evidence>
<evidence type="ECO:0000256" key="8">
    <source>
        <dbReference type="SAM" id="Phobius"/>
    </source>
</evidence>